<organism evidence="5 6">
    <name type="scientific">Chitinimonas prasina</name>
    <dbReference type="NCBI Taxonomy" id="1434937"/>
    <lineage>
        <taxon>Bacteria</taxon>
        <taxon>Pseudomonadati</taxon>
        <taxon>Pseudomonadota</taxon>
        <taxon>Betaproteobacteria</taxon>
        <taxon>Neisseriales</taxon>
        <taxon>Chitinibacteraceae</taxon>
        <taxon>Chitinimonas</taxon>
    </lineage>
</organism>
<dbReference type="InterPro" id="IPR014746">
    <property type="entry name" value="Gln_synth/guanido_kin_cat_dom"/>
</dbReference>
<dbReference type="Proteomes" id="UP001156706">
    <property type="component" value="Unassembled WGS sequence"/>
</dbReference>
<evidence type="ECO:0000256" key="2">
    <source>
        <dbReference type="PROSITE-ProRule" id="PRU01331"/>
    </source>
</evidence>
<dbReference type="PANTHER" id="PTHR43785:SF3">
    <property type="entry name" value="GS CATALYTIC DOMAIN-CONTAINING PROTEIN"/>
    <property type="match status" value="1"/>
</dbReference>
<evidence type="ECO:0000313" key="5">
    <source>
        <dbReference type="EMBL" id="GLR15247.1"/>
    </source>
</evidence>
<dbReference type="Gene3D" id="3.10.20.70">
    <property type="entry name" value="Glutamine synthetase, N-terminal domain"/>
    <property type="match status" value="1"/>
</dbReference>
<protein>
    <submittedName>
        <fullName evidence="5">Glutamate--ammonia ligase</fullName>
    </submittedName>
</protein>
<sequence>MSTNDKISEFLDQHGIREVECLVPDINGVPRGKGLPAKAFASGAELRLCRAVAIHTVTGEWADYQYSGEGDPDMKLEPVLDTLKPVPWASRPRALCIHDCVDLDGTPTPIAPRTVLKNVLARYQQHGWSPVVAPELEFYLLAAGNTPEAPFQPFSGPRGRAEIGNQGFTLGGLNDLAAFWDEVYAALETLDVPADTFVHELGPAQYEINLLHGNALQLADQTLLFKYALREIGFKHGLQVVFMAKPLAGEPGSSMHIHQSVVDAHGNNIFSAADGQPTELFYQFIAGQQQGIPELMPLFCPHVNSYRRFAKHMAAPVNLSWGYDNRTVGIRIPRSGAAARRVENRIPGCDANPYLALAASLACGLHGIEQQLKPTAEAEGTVFNQEGETGPSLPRTLDSALERMGQSKLAREWLGAEFVDSYIAVKETEMASFWHEVTPWERRYLGNLV</sequence>
<dbReference type="SMART" id="SM01230">
    <property type="entry name" value="Gln-synt_C"/>
    <property type="match status" value="1"/>
</dbReference>
<dbReference type="SUPFAM" id="SSF55931">
    <property type="entry name" value="Glutamine synthetase/guanido kinase"/>
    <property type="match status" value="1"/>
</dbReference>
<keyword evidence="6" id="KW-1185">Reference proteome</keyword>
<evidence type="ECO:0000313" key="6">
    <source>
        <dbReference type="Proteomes" id="UP001156706"/>
    </source>
</evidence>
<dbReference type="GO" id="GO:0016874">
    <property type="term" value="F:ligase activity"/>
    <property type="evidence" value="ECO:0007669"/>
    <property type="project" value="UniProtKB-KW"/>
</dbReference>
<evidence type="ECO:0000256" key="3">
    <source>
        <dbReference type="RuleBase" id="RU000384"/>
    </source>
</evidence>
<proteinExistence type="inferred from homology"/>
<evidence type="ECO:0000259" key="4">
    <source>
        <dbReference type="PROSITE" id="PS51987"/>
    </source>
</evidence>
<dbReference type="InterPro" id="IPR036651">
    <property type="entry name" value="Gln_synt_N_sf"/>
</dbReference>
<dbReference type="RefSeq" id="WP_284198311.1">
    <property type="nucleotide sequence ID" value="NZ_BSOG01000007.1"/>
</dbReference>
<comment type="caution">
    <text evidence="5">The sequence shown here is derived from an EMBL/GenBank/DDBJ whole genome shotgun (WGS) entry which is preliminary data.</text>
</comment>
<dbReference type="Pfam" id="PF00120">
    <property type="entry name" value="Gln-synt_C"/>
    <property type="match status" value="1"/>
</dbReference>
<feature type="domain" description="GS catalytic" evidence="4">
    <location>
        <begin position="112"/>
        <end position="449"/>
    </location>
</feature>
<name>A0ABQ5YL44_9NEIS</name>
<dbReference type="SUPFAM" id="SSF54368">
    <property type="entry name" value="Glutamine synthetase, N-terminal domain"/>
    <property type="match status" value="1"/>
</dbReference>
<gene>
    <name evidence="5" type="ORF">GCM10007907_40370</name>
</gene>
<dbReference type="Gene3D" id="3.30.590.10">
    <property type="entry name" value="Glutamine synthetase/guanido kinase, catalytic domain"/>
    <property type="match status" value="1"/>
</dbReference>
<keyword evidence="1 5" id="KW-0436">Ligase</keyword>
<reference evidence="6" key="1">
    <citation type="journal article" date="2019" name="Int. J. Syst. Evol. Microbiol.">
        <title>The Global Catalogue of Microorganisms (GCM) 10K type strain sequencing project: providing services to taxonomists for standard genome sequencing and annotation.</title>
        <authorList>
            <consortium name="The Broad Institute Genomics Platform"/>
            <consortium name="The Broad Institute Genome Sequencing Center for Infectious Disease"/>
            <person name="Wu L."/>
            <person name="Ma J."/>
        </authorList>
    </citation>
    <scope>NUCLEOTIDE SEQUENCE [LARGE SCALE GENOMIC DNA]</scope>
    <source>
        <strain evidence="6">NBRC 110044</strain>
    </source>
</reference>
<dbReference type="EMBL" id="BSOG01000007">
    <property type="protein sequence ID" value="GLR15247.1"/>
    <property type="molecule type" value="Genomic_DNA"/>
</dbReference>
<dbReference type="InterPro" id="IPR008146">
    <property type="entry name" value="Gln_synth_cat_dom"/>
</dbReference>
<comment type="similarity">
    <text evidence="2 3">Belongs to the glutamine synthetase family.</text>
</comment>
<dbReference type="PROSITE" id="PS51987">
    <property type="entry name" value="GS_CATALYTIC"/>
    <property type="match status" value="1"/>
</dbReference>
<evidence type="ECO:0000256" key="1">
    <source>
        <dbReference type="ARBA" id="ARBA00022598"/>
    </source>
</evidence>
<accession>A0ABQ5YL44</accession>
<dbReference type="PANTHER" id="PTHR43785">
    <property type="entry name" value="GAMMA-GLUTAMYLPUTRESCINE SYNTHETASE"/>
    <property type="match status" value="1"/>
</dbReference>